<evidence type="ECO:0000259" key="2">
    <source>
        <dbReference type="Pfam" id="PF22998"/>
    </source>
</evidence>
<dbReference type="RefSeq" id="XP_033538910.1">
    <property type="nucleotide sequence ID" value="XM_033675904.1"/>
</dbReference>
<name>A0A6G1GHD1_9PEZI</name>
<dbReference type="PANTHER" id="PTHR34815">
    <property type="entry name" value="LYSINE ACETYLTRANSFERASE"/>
    <property type="match status" value="1"/>
</dbReference>
<protein>
    <recommendedName>
        <fullName evidence="2">LYC1 C-terminal domain-containing protein</fullName>
    </recommendedName>
</protein>
<dbReference type="Proteomes" id="UP000504638">
    <property type="component" value="Unplaced"/>
</dbReference>
<feature type="region of interest" description="Disordered" evidence="1">
    <location>
        <begin position="1"/>
        <end position="20"/>
    </location>
</feature>
<gene>
    <name evidence="3 5" type="ORF">P152DRAFT_387977</name>
</gene>
<organism evidence="3">
    <name type="scientific">Eremomyces bilateralis CBS 781.70</name>
    <dbReference type="NCBI Taxonomy" id="1392243"/>
    <lineage>
        <taxon>Eukaryota</taxon>
        <taxon>Fungi</taxon>
        <taxon>Dikarya</taxon>
        <taxon>Ascomycota</taxon>
        <taxon>Pezizomycotina</taxon>
        <taxon>Dothideomycetes</taxon>
        <taxon>Dothideomycetes incertae sedis</taxon>
        <taxon>Eremomycetales</taxon>
        <taxon>Eremomycetaceae</taxon>
        <taxon>Eremomyces</taxon>
    </lineage>
</organism>
<dbReference type="Pfam" id="PF22998">
    <property type="entry name" value="GNAT_LYC1-like"/>
    <property type="match status" value="1"/>
</dbReference>
<evidence type="ECO:0000313" key="3">
    <source>
        <dbReference type="EMBL" id="KAF1817279.1"/>
    </source>
</evidence>
<dbReference type="Gene3D" id="3.40.630.30">
    <property type="match status" value="1"/>
</dbReference>
<evidence type="ECO:0000313" key="5">
    <source>
        <dbReference type="RefSeq" id="XP_033538910.1"/>
    </source>
</evidence>
<accession>A0A6G1GHD1</accession>
<dbReference type="GeneID" id="54416474"/>
<keyword evidence="4" id="KW-1185">Reference proteome</keyword>
<dbReference type="EMBL" id="ML975149">
    <property type="protein sequence ID" value="KAF1817279.1"/>
    <property type="molecule type" value="Genomic_DNA"/>
</dbReference>
<dbReference type="InterPro" id="IPR016181">
    <property type="entry name" value="Acyl_CoA_acyltransferase"/>
</dbReference>
<dbReference type="InterPro" id="IPR053013">
    <property type="entry name" value="LAT"/>
</dbReference>
<reference evidence="5" key="3">
    <citation type="submission" date="2025-04" db="UniProtKB">
        <authorList>
            <consortium name="RefSeq"/>
        </authorList>
    </citation>
    <scope>IDENTIFICATION</scope>
    <source>
        <strain evidence="5">CBS 781.70</strain>
    </source>
</reference>
<sequence>MATVPSKFPDAKSPSVHLAHPTPSERRAFLTNNGQSWRGNLTIEQYLVREDAVYDYLTPANMTYWVLVDGDGEERMVLSSCETYKRRGIVAREGKVKDVVGHGIGSVFCRPELRGRGYAGRMMEELGKKLQHWQTEEHECLFSVLFSDIGKKYYAQFGWQPFPSTHLHLATIPLTTPSLPSLPPTRPLTTSSLPPLCTLDESLLRHRLPPTSAASPSTSLVTFLTTAELLGWHHVREDVIATATFGRPAEVRGAVCGEEGERVWCYWLRSWYNADGTNTERNHLHVLRIVVEGWDGADGGAVGEGREWVGGIAAVLDAARREASGWQMEGVEVWNPSEVVVEAGRLLEGGCRVEERETESIPCLRWYGERKGESVRDDVQWVANEKAAWC</sequence>
<dbReference type="OrthoDB" id="2020070at2759"/>
<evidence type="ECO:0000256" key="1">
    <source>
        <dbReference type="SAM" id="MobiDB-lite"/>
    </source>
</evidence>
<reference evidence="5" key="2">
    <citation type="submission" date="2020-04" db="EMBL/GenBank/DDBJ databases">
        <authorList>
            <consortium name="NCBI Genome Project"/>
        </authorList>
    </citation>
    <scope>NUCLEOTIDE SEQUENCE</scope>
    <source>
        <strain evidence="5">CBS 781.70</strain>
    </source>
</reference>
<reference evidence="3 5" key="1">
    <citation type="submission" date="2020-01" db="EMBL/GenBank/DDBJ databases">
        <authorList>
            <consortium name="DOE Joint Genome Institute"/>
            <person name="Haridas S."/>
            <person name="Albert R."/>
            <person name="Binder M."/>
            <person name="Bloem J."/>
            <person name="Labutti K."/>
            <person name="Salamov A."/>
            <person name="Andreopoulos B."/>
            <person name="Baker S.E."/>
            <person name="Barry K."/>
            <person name="Bills G."/>
            <person name="Bluhm B.H."/>
            <person name="Cannon C."/>
            <person name="Castanera R."/>
            <person name="Culley D.E."/>
            <person name="Daum C."/>
            <person name="Ezra D."/>
            <person name="Gonzalez J.B."/>
            <person name="Henrissat B."/>
            <person name="Kuo A."/>
            <person name="Liang C."/>
            <person name="Lipzen A."/>
            <person name="Lutzoni F."/>
            <person name="Magnuson J."/>
            <person name="Mondo S."/>
            <person name="Nolan M."/>
            <person name="Ohm R."/>
            <person name="Pangilinan J."/>
            <person name="Park H.-J."/>
            <person name="Ramirez L."/>
            <person name="Alfaro M."/>
            <person name="Sun H."/>
            <person name="Tritt A."/>
            <person name="Yoshinaga Y."/>
            <person name="Zwiers L.-H."/>
            <person name="Turgeon B.G."/>
            <person name="Goodwin S.B."/>
            <person name="Spatafora J.W."/>
            <person name="Crous P.W."/>
            <person name="Grigoriev I.V."/>
        </authorList>
    </citation>
    <scope>NUCLEOTIDE SEQUENCE</scope>
    <source>
        <strain evidence="3 5">CBS 781.70</strain>
    </source>
</reference>
<dbReference type="InterPro" id="IPR055100">
    <property type="entry name" value="GNAT_LYC1-like"/>
</dbReference>
<proteinExistence type="predicted"/>
<dbReference type="AlphaFoldDB" id="A0A6G1GHD1"/>
<feature type="domain" description="LYC1 C-terminal" evidence="2">
    <location>
        <begin position="175"/>
        <end position="390"/>
    </location>
</feature>
<evidence type="ECO:0000313" key="4">
    <source>
        <dbReference type="Proteomes" id="UP000504638"/>
    </source>
</evidence>
<dbReference type="PANTHER" id="PTHR34815:SF4">
    <property type="entry name" value="N-ACETYLTRANSFERASE DOMAIN-CONTAINING PROTEIN"/>
    <property type="match status" value="1"/>
</dbReference>
<dbReference type="SUPFAM" id="SSF55729">
    <property type="entry name" value="Acyl-CoA N-acyltransferases (Nat)"/>
    <property type="match status" value="1"/>
</dbReference>